<dbReference type="KEGG" id="tcn:H9L16_12250"/>
<name>A0A7G9SNL6_9GAMM</name>
<keyword evidence="2" id="KW-1185">Reference proteome</keyword>
<sequence>MTAKTNQPAGLITVVLNQAAPFGDRHDAAMDLGEYDEPEAEAALLQLVQDQSVDPDIADAAGESIWSIWSRQDRSEPALIESFHPEARKFFVHGRA</sequence>
<evidence type="ECO:0000313" key="2">
    <source>
        <dbReference type="Proteomes" id="UP000515804"/>
    </source>
</evidence>
<proteinExistence type="predicted"/>
<gene>
    <name evidence="1" type="ORF">H9L16_12250</name>
</gene>
<dbReference type="RefSeq" id="WP_187551961.1">
    <property type="nucleotide sequence ID" value="NZ_CP060719.1"/>
</dbReference>
<dbReference type="AlphaFoldDB" id="A0A7G9SNL6"/>
<accession>A0A7G9SNL6</accession>
<evidence type="ECO:0000313" key="1">
    <source>
        <dbReference type="EMBL" id="QNN69441.1"/>
    </source>
</evidence>
<dbReference type="EMBL" id="CP060719">
    <property type="protein sequence ID" value="QNN69441.1"/>
    <property type="molecule type" value="Genomic_DNA"/>
</dbReference>
<dbReference type="Proteomes" id="UP000515804">
    <property type="component" value="Chromosome"/>
</dbReference>
<organism evidence="1 2">
    <name type="scientific">Thermomonas carbonis</name>
    <dbReference type="NCBI Taxonomy" id="1463158"/>
    <lineage>
        <taxon>Bacteria</taxon>
        <taxon>Pseudomonadati</taxon>
        <taxon>Pseudomonadota</taxon>
        <taxon>Gammaproteobacteria</taxon>
        <taxon>Lysobacterales</taxon>
        <taxon>Lysobacteraceae</taxon>
        <taxon>Thermomonas</taxon>
    </lineage>
</organism>
<reference evidence="1 2" key="1">
    <citation type="submission" date="2020-08" db="EMBL/GenBank/DDBJ databases">
        <title>Genome sequence of Thermomonas carbonis KCTC 42013T.</title>
        <authorList>
            <person name="Hyun D.-W."/>
            <person name="Bae J.-W."/>
        </authorList>
    </citation>
    <scope>NUCLEOTIDE SEQUENCE [LARGE SCALE GENOMIC DNA]</scope>
    <source>
        <strain evidence="1 2">KCTC 42013</strain>
    </source>
</reference>
<protein>
    <submittedName>
        <fullName evidence="1">Uncharacterized protein</fullName>
    </submittedName>
</protein>